<dbReference type="STRING" id="320771.Cflav_PD3670"/>
<organism evidence="8 9">
    <name type="scientific">Pedosphaera parvula (strain Ellin514)</name>
    <dbReference type="NCBI Taxonomy" id="320771"/>
    <lineage>
        <taxon>Bacteria</taxon>
        <taxon>Pseudomonadati</taxon>
        <taxon>Verrucomicrobiota</taxon>
        <taxon>Pedosphaerae</taxon>
        <taxon>Pedosphaerales</taxon>
        <taxon>Pedosphaeraceae</taxon>
        <taxon>Pedosphaera</taxon>
    </lineage>
</organism>
<dbReference type="AlphaFoldDB" id="B9XHH7"/>
<keyword evidence="3 4" id="KW-0520">NAD</keyword>
<evidence type="ECO:0000256" key="3">
    <source>
        <dbReference type="HAMAP-Rule" id="MF_01357"/>
    </source>
</evidence>
<comment type="subunit">
    <text evidence="3">NDH-1 is composed of 14 different subunits. Subunits NuoB, C, D, E, F, and G constitute the peripheral sector of the complex.</text>
</comment>
<evidence type="ECO:0000256" key="5">
    <source>
        <dbReference type="RuleBase" id="RU003582"/>
    </source>
</evidence>
<keyword evidence="3" id="KW-0830">Ubiquinone</keyword>
<evidence type="ECO:0000256" key="6">
    <source>
        <dbReference type="SAM" id="MobiDB-lite"/>
    </source>
</evidence>
<feature type="compositionally biased region" description="Basic and acidic residues" evidence="6">
    <location>
        <begin position="200"/>
        <end position="212"/>
    </location>
</feature>
<dbReference type="InterPro" id="IPR010218">
    <property type="entry name" value="NADH_DH_suC"/>
</dbReference>
<evidence type="ECO:0000256" key="2">
    <source>
        <dbReference type="ARBA" id="ARBA00022448"/>
    </source>
</evidence>
<feature type="region of interest" description="Disordered" evidence="6">
    <location>
        <begin position="200"/>
        <end position="223"/>
    </location>
</feature>
<dbReference type="NCBIfam" id="TIGR01961">
    <property type="entry name" value="NuoC_fam"/>
    <property type="match status" value="1"/>
</dbReference>
<evidence type="ECO:0000313" key="8">
    <source>
        <dbReference type="EMBL" id="EEF60812.1"/>
    </source>
</evidence>
<comment type="subcellular location">
    <subcellularLocation>
        <location evidence="3">Cell membrane</location>
        <topology evidence="3">Peripheral membrane protein</topology>
        <orientation evidence="3">Cytoplasmic side</orientation>
    </subcellularLocation>
</comment>
<keyword evidence="3" id="KW-0472">Membrane</keyword>
<dbReference type="InterPro" id="IPR020396">
    <property type="entry name" value="NADH_UbQ_OxRdtase_CS"/>
</dbReference>
<sequence length="223" mass="25317">MSSLELAQQLKAKFGDLISDPAEFRGEVTIKIGDAERIAEVCAVAKKELGFDYLVDLSSVDNYGNDPRWTLVYELYGYGHHCHLRLKTDVSEEKSELPTISTVWRTANWHEREIYDMMGIRFSGHPDLRRILMWEGYPYFPLRKDFPLAGKPSEMPEVAFTKPAPLEGGPFVTIAGGKDRIAREPRVRIPETDALELNARVERRDDIKDAHGHSHGPGPIEKK</sequence>
<evidence type="ECO:0000256" key="4">
    <source>
        <dbReference type="RuleBase" id="RU003456"/>
    </source>
</evidence>
<dbReference type="EC" id="7.1.1.-" evidence="3"/>
<dbReference type="Gene3D" id="3.30.460.80">
    <property type="entry name" value="NADH:ubiquinone oxidoreductase, 30kDa subunit"/>
    <property type="match status" value="1"/>
</dbReference>
<dbReference type="GO" id="GO:0008137">
    <property type="term" value="F:NADH dehydrogenase (ubiquinone) activity"/>
    <property type="evidence" value="ECO:0007669"/>
    <property type="project" value="InterPro"/>
</dbReference>
<dbReference type="GO" id="GO:0048038">
    <property type="term" value="F:quinone binding"/>
    <property type="evidence" value="ECO:0007669"/>
    <property type="project" value="UniProtKB-KW"/>
</dbReference>
<gene>
    <name evidence="3" type="primary">nuoC</name>
    <name evidence="8" type="ORF">Cflav_PD3670</name>
</gene>
<protein>
    <recommendedName>
        <fullName evidence="3">NADH-quinone oxidoreductase subunit C</fullName>
        <ecNumber evidence="3">7.1.1.-</ecNumber>
    </recommendedName>
    <alternativeName>
        <fullName evidence="3">NADH dehydrogenase I subunit C</fullName>
    </alternativeName>
    <alternativeName>
        <fullName evidence="3">NDH-1 subunit C</fullName>
    </alternativeName>
</protein>
<proteinExistence type="inferred from homology"/>
<keyword evidence="9" id="KW-1185">Reference proteome</keyword>
<keyword evidence="3 5" id="KW-0874">Quinone</keyword>
<dbReference type="OrthoDB" id="9803286at2"/>
<dbReference type="RefSeq" id="WP_007415271.1">
    <property type="nucleotide sequence ID" value="NZ_ABOX02000014.1"/>
</dbReference>
<keyword evidence="2 3" id="KW-0813">Transport</keyword>
<dbReference type="EMBL" id="ABOX02000014">
    <property type="protein sequence ID" value="EEF60812.1"/>
    <property type="molecule type" value="Genomic_DNA"/>
</dbReference>
<dbReference type="SUPFAM" id="SSF143243">
    <property type="entry name" value="Nqo5-like"/>
    <property type="match status" value="1"/>
</dbReference>
<comment type="function">
    <text evidence="3">NDH-1 shuttles electrons from NADH, via FMN and iron-sulfur (Fe-S) centers, to quinones in the respiratory chain. The immediate electron acceptor for the enzyme in this species is believed to be ubiquinone. Couples the redox reaction to proton translocation (for every two electrons transferred, four hydrogen ions are translocated across the cytoplasmic membrane), and thus conserves the redox energy in a proton gradient.</text>
</comment>
<dbReference type="Proteomes" id="UP000003688">
    <property type="component" value="Unassembled WGS sequence"/>
</dbReference>
<comment type="similarity">
    <text evidence="1 3 4">Belongs to the complex I 30 kDa subunit family.</text>
</comment>
<dbReference type="InterPro" id="IPR001268">
    <property type="entry name" value="NADH_UbQ_OxRdtase_30kDa_su"/>
</dbReference>
<evidence type="ECO:0000259" key="7">
    <source>
        <dbReference type="Pfam" id="PF00329"/>
    </source>
</evidence>
<dbReference type="PANTHER" id="PTHR10884">
    <property type="entry name" value="NADH DEHYDROGENASE UBIQUINONE IRON-SULFUR PROTEIN 3"/>
    <property type="match status" value="1"/>
</dbReference>
<dbReference type="PANTHER" id="PTHR10884:SF14">
    <property type="entry name" value="NADH DEHYDROGENASE [UBIQUINONE] IRON-SULFUR PROTEIN 3, MITOCHONDRIAL"/>
    <property type="match status" value="1"/>
</dbReference>
<dbReference type="GO" id="GO:0050136">
    <property type="term" value="F:NADH dehydrogenase (quinone) (non-electrogenic) activity"/>
    <property type="evidence" value="ECO:0007669"/>
    <property type="project" value="UniProtKB-UniRule"/>
</dbReference>
<name>B9XHH7_PEDPL</name>
<dbReference type="PROSITE" id="PS00542">
    <property type="entry name" value="COMPLEX1_30K"/>
    <property type="match status" value="1"/>
</dbReference>
<keyword evidence="3" id="KW-1003">Cell membrane</keyword>
<evidence type="ECO:0000256" key="1">
    <source>
        <dbReference type="ARBA" id="ARBA00007569"/>
    </source>
</evidence>
<dbReference type="GO" id="GO:0005886">
    <property type="term" value="C:plasma membrane"/>
    <property type="evidence" value="ECO:0007669"/>
    <property type="project" value="UniProtKB-SubCell"/>
</dbReference>
<evidence type="ECO:0000313" key="9">
    <source>
        <dbReference type="Proteomes" id="UP000003688"/>
    </source>
</evidence>
<comment type="catalytic activity">
    <reaction evidence="3 5">
        <text>a quinone + NADH + 5 H(+)(in) = a quinol + NAD(+) + 4 H(+)(out)</text>
        <dbReference type="Rhea" id="RHEA:57888"/>
        <dbReference type="ChEBI" id="CHEBI:15378"/>
        <dbReference type="ChEBI" id="CHEBI:24646"/>
        <dbReference type="ChEBI" id="CHEBI:57540"/>
        <dbReference type="ChEBI" id="CHEBI:57945"/>
        <dbReference type="ChEBI" id="CHEBI:132124"/>
    </reaction>
</comment>
<comment type="caution">
    <text evidence="8">The sequence shown here is derived from an EMBL/GenBank/DDBJ whole genome shotgun (WGS) entry which is preliminary data.</text>
</comment>
<accession>B9XHH7</accession>
<feature type="domain" description="NADH:ubiquinone oxidoreductase 30kDa subunit" evidence="7">
    <location>
        <begin position="34"/>
        <end position="151"/>
    </location>
</feature>
<dbReference type="InterPro" id="IPR037232">
    <property type="entry name" value="NADH_quin_OxRdtase_su_C/D-like"/>
</dbReference>
<dbReference type="Pfam" id="PF00329">
    <property type="entry name" value="Complex1_30kDa"/>
    <property type="match status" value="1"/>
</dbReference>
<reference evidence="8 9" key="1">
    <citation type="journal article" date="2011" name="J. Bacteriol.">
        <title>Genome sequence of 'Pedosphaera parvula' Ellin514, an aerobic Verrucomicrobial isolate from pasture soil.</title>
        <authorList>
            <person name="Kant R."/>
            <person name="van Passel M.W."/>
            <person name="Sangwan P."/>
            <person name="Palva A."/>
            <person name="Lucas S."/>
            <person name="Copeland A."/>
            <person name="Lapidus A."/>
            <person name="Glavina Del Rio T."/>
            <person name="Dalin E."/>
            <person name="Tice H."/>
            <person name="Bruce D."/>
            <person name="Goodwin L."/>
            <person name="Pitluck S."/>
            <person name="Chertkov O."/>
            <person name="Larimer F.W."/>
            <person name="Land M.L."/>
            <person name="Hauser L."/>
            <person name="Brettin T.S."/>
            <person name="Detter J.C."/>
            <person name="Han S."/>
            <person name="de Vos W.M."/>
            <person name="Janssen P.H."/>
            <person name="Smidt H."/>
        </authorList>
    </citation>
    <scope>NUCLEOTIDE SEQUENCE [LARGE SCALE GENOMIC DNA]</scope>
    <source>
        <strain evidence="8 9">Ellin514</strain>
    </source>
</reference>
<keyword evidence="3 4" id="KW-1278">Translocase</keyword>
<dbReference type="HAMAP" id="MF_01357">
    <property type="entry name" value="NDH1_NuoC"/>
    <property type="match status" value="1"/>
</dbReference>